<dbReference type="InterPro" id="IPR003594">
    <property type="entry name" value="HATPase_dom"/>
</dbReference>
<comment type="caution">
    <text evidence="2">The sequence shown here is derived from an EMBL/GenBank/DDBJ whole genome shotgun (WGS) entry which is preliminary data.</text>
</comment>
<gene>
    <name evidence="2" type="ORF">FHS79_003456</name>
</gene>
<keyword evidence="3" id="KW-1185">Reference proteome</keyword>
<name>A0A841LHG4_9SPHN</name>
<dbReference type="InterPro" id="IPR036890">
    <property type="entry name" value="HATPase_C_sf"/>
</dbReference>
<dbReference type="Gene3D" id="3.30.565.10">
    <property type="entry name" value="Histidine kinase-like ATPase, C-terminal domain"/>
    <property type="match status" value="1"/>
</dbReference>
<evidence type="ECO:0000313" key="3">
    <source>
        <dbReference type="Proteomes" id="UP000538147"/>
    </source>
</evidence>
<accession>A0A841LHG4</accession>
<evidence type="ECO:0000259" key="1">
    <source>
        <dbReference type="Pfam" id="PF02518"/>
    </source>
</evidence>
<dbReference type="EMBL" id="JACIIV010000038">
    <property type="protein sequence ID" value="MBB6229255.1"/>
    <property type="molecule type" value="Genomic_DNA"/>
</dbReference>
<organism evidence="2 3">
    <name type="scientific">Polymorphobacter multimanifer</name>
    <dbReference type="NCBI Taxonomy" id="1070431"/>
    <lineage>
        <taxon>Bacteria</taxon>
        <taxon>Pseudomonadati</taxon>
        <taxon>Pseudomonadota</taxon>
        <taxon>Alphaproteobacteria</taxon>
        <taxon>Sphingomonadales</taxon>
        <taxon>Sphingosinicellaceae</taxon>
        <taxon>Polymorphobacter</taxon>
    </lineage>
</organism>
<dbReference type="AlphaFoldDB" id="A0A841LHG4"/>
<sequence>MKRIDRLPKPKSVSAAMQPLFEAISNAIHSVQNRFAETVSHDGQIHVTVNTNRNKDEVWATVEDNGLGLDEKNWDAFTETDTDNKISIGGKGVGRLLWLDCFQKISVVSTFKAKDGMERRSFDFVLKQDDQIQNEKAEAAESTDSPSFFVRFDGLRDNGYLSNFPGRDSFVFQHLTSHFLPTFIGKTCPQISVYVGDETRHYPAEIDNIVHRKLADIRLETDDYGLLFLTLMECDKVASADLKGHHFVHFIAHDRTVQSQSIDGKLGLKYFGDDGDRVFHAILTGEYLDKNVNQERTAFMFEDVVLDRIISDVCTSHIEEFLKAPLEKLGGEQREKIEQITESYPSVAFGDTEELQAKIPSGELKEDAIYGHLARERFRRDQRQAEKIKSVLSRLRGGEADASAFSAAITEAGNAIEDAEQRSLAEYVVRRKVVLDFIEILLEKVRDDTRDSSYQREDILHSFICPLRVNTIEDGTKKVESASSHDLWIIDERLTFAQYFSSDVEFSTLSQAIESDERTDVLIFDYVHGLRQTEEPSKVLLVEFKRPGRTNYADNENPQSQVERYVRQLQGGGLSDVKGRPIKLDDRTIFHCFIVADIVGKLDEWTYTWQHTADGRGRLYQPQSGFRGSIELIGWDALLGDARARNQAFFDRAGISGKSYFSPD</sequence>
<dbReference type="SUPFAM" id="SSF55874">
    <property type="entry name" value="ATPase domain of HSP90 chaperone/DNA topoisomerase II/histidine kinase"/>
    <property type="match status" value="1"/>
</dbReference>
<protein>
    <recommendedName>
        <fullName evidence="1">Histidine kinase/HSP90-like ATPase domain-containing protein</fullName>
    </recommendedName>
</protein>
<reference evidence="2 3" key="1">
    <citation type="submission" date="2020-08" db="EMBL/GenBank/DDBJ databases">
        <title>Genomic Encyclopedia of Type Strains, Phase IV (KMG-IV): sequencing the most valuable type-strain genomes for metagenomic binning, comparative biology and taxonomic classification.</title>
        <authorList>
            <person name="Goeker M."/>
        </authorList>
    </citation>
    <scope>NUCLEOTIDE SEQUENCE [LARGE SCALE GENOMIC DNA]</scope>
    <source>
        <strain evidence="2 3">DSM 102189</strain>
    </source>
</reference>
<dbReference type="Proteomes" id="UP000538147">
    <property type="component" value="Unassembled WGS sequence"/>
</dbReference>
<proteinExistence type="predicted"/>
<feature type="domain" description="Histidine kinase/HSP90-like ATPase" evidence="1">
    <location>
        <begin position="17"/>
        <end position="94"/>
    </location>
</feature>
<dbReference type="RefSeq" id="WP_207792418.1">
    <property type="nucleotide sequence ID" value="NZ_BMOX01000064.1"/>
</dbReference>
<evidence type="ECO:0000313" key="2">
    <source>
        <dbReference type="EMBL" id="MBB6229255.1"/>
    </source>
</evidence>
<dbReference type="Pfam" id="PF02518">
    <property type="entry name" value="HATPase_c"/>
    <property type="match status" value="1"/>
</dbReference>